<protein>
    <submittedName>
        <fullName evidence="5">TPR_REGION domain-containing protein</fullName>
    </submittedName>
</protein>
<accession>A0A183FAG9</accession>
<proteinExistence type="predicted"/>
<sequence length="487" mass="54998">MSVASRGDAERAASHGFSVAELPAGVSTTRNMSQMVDLEDEFQRLCGGSDEASGVMQVCDRMEKSIKDAKTLVRAEPLDVEDRGGTEVLATLRAECKKGLVLTKWVDVVLSSVDCHGREEFVDRLDAMLQREEAFATLAAEKKWHLEELPCKLFEMVRSNSVLQEELRRREAELEELRVLRQKYQEQARELEELRRRTAAGPVEEAIQAVLPQLCRGDGLDKALTVDAIVAPWLEDEPNRALSRYEALSREVREADYATLVNAMEKACRAECFTEKVLALEMDEAALATERAHLLYEQIVHWKDSYFLTEALESAGNAYERLKETAERIERRNITLSSVTSDRTPMERKGPSAQRRMEEETPWSRKAEESGQFSRPERATEMPTDSKAEPDNTVTESQKQDRSYIFVASVEKLCVSDEDAGCEVKAEVSEEPRVGNPNDYSGGVVRQELDRTTGHWLGDLHSAREDSVVSPRRWIRYRSYCAGVSHG</sequence>
<feature type="coiled-coil region" evidence="1">
    <location>
        <begin position="160"/>
        <end position="197"/>
    </location>
</feature>
<keyword evidence="4" id="KW-1185">Reference proteome</keyword>
<organism evidence="4 5">
    <name type="scientific">Heligmosomoides polygyrus</name>
    <name type="common">Parasitic roundworm</name>
    <dbReference type="NCBI Taxonomy" id="6339"/>
    <lineage>
        <taxon>Eukaryota</taxon>
        <taxon>Metazoa</taxon>
        <taxon>Ecdysozoa</taxon>
        <taxon>Nematoda</taxon>
        <taxon>Chromadorea</taxon>
        <taxon>Rhabditida</taxon>
        <taxon>Rhabditina</taxon>
        <taxon>Rhabditomorpha</taxon>
        <taxon>Strongyloidea</taxon>
        <taxon>Heligmosomidae</taxon>
        <taxon>Heligmosomoides</taxon>
    </lineage>
</organism>
<evidence type="ECO:0000313" key="5">
    <source>
        <dbReference type="WBParaSite" id="HPBE_0000316101-mRNA-1"/>
    </source>
</evidence>
<evidence type="ECO:0000313" key="4">
    <source>
        <dbReference type="Proteomes" id="UP000050761"/>
    </source>
</evidence>
<dbReference type="WBParaSite" id="HPBE_0000316101-mRNA-1">
    <property type="protein sequence ID" value="HPBE_0000316101-mRNA-1"/>
    <property type="gene ID" value="HPBE_0000316101"/>
</dbReference>
<keyword evidence="1" id="KW-0175">Coiled coil</keyword>
<accession>A0A3P7VA24</accession>
<feature type="compositionally biased region" description="Polar residues" evidence="2">
    <location>
        <begin position="334"/>
        <end position="343"/>
    </location>
</feature>
<dbReference type="EMBL" id="UZAH01006734">
    <property type="protein sequence ID" value="VDO31617.1"/>
    <property type="molecule type" value="Genomic_DNA"/>
</dbReference>
<dbReference type="OrthoDB" id="5866968at2759"/>
<evidence type="ECO:0000313" key="3">
    <source>
        <dbReference type="EMBL" id="VDO31617.1"/>
    </source>
</evidence>
<evidence type="ECO:0000256" key="1">
    <source>
        <dbReference type="SAM" id="Coils"/>
    </source>
</evidence>
<feature type="compositionally biased region" description="Basic and acidic residues" evidence="2">
    <location>
        <begin position="344"/>
        <end position="390"/>
    </location>
</feature>
<reference evidence="3 4" key="1">
    <citation type="submission" date="2018-11" db="EMBL/GenBank/DDBJ databases">
        <authorList>
            <consortium name="Pathogen Informatics"/>
        </authorList>
    </citation>
    <scope>NUCLEOTIDE SEQUENCE [LARGE SCALE GENOMIC DNA]</scope>
</reference>
<dbReference type="AlphaFoldDB" id="A0A183FAG9"/>
<evidence type="ECO:0000256" key="2">
    <source>
        <dbReference type="SAM" id="MobiDB-lite"/>
    </source>
</evidence>
<gene>
    <name evidence="3" type="ORF">HPBE_LOCUS3162</name>
</gene>
<dbReference type="Proteomes" id="UP000050761">
    <property type="component" value="Unassembled WGS sequence"/>
</dbReference>
<name>A0A183FAG9_HELPZ</name>
<reference evidence="5" key="2">
    <citation type="submission" date="2019-09" db="UniProtKB">
        <authorList>
            <consortium name="WormBaseParasite"/>
        </authorList>
    </citation>
    <scope>IDENTIFICATION</scope>
</reference>
<feature type="region of interest" description="Disordered" evidence="2">
    <location>
        <begin position="333"/>
        <end position="400"/>
    </location>
</feature>